<keyword evidence="1" id="KW-0472">Membrane</keyword>
<reference evidence="2 3" key="1">
    <citation type="journal article" date="2016" name="Nat. Commun.">
        <title>Thousands of microbial genomes shed light on interconnected biogeochemical processes in an aquifer system.</title>
        <authorList>
            <person name="Anantharaman K."/>
            <person name="Brown C.T."/>
            <person name="Hug L.A."/>
            <person name="Sharon I."/>
            <person name="Castelle C.J."/>
            <person name="Probst A.J."/>
            <person name="Thomas B.C."/>
            <person name="Singh A."/>
            <person name="Wilkins M.J."/>
            <person name="Karaoz U."/>
            <person name="Brodie E.L."/>
            <person name="Williams K.H."/>
            <person name="Hubbard S.S."/>
            <person name="Banfield J.F."/>
        </authorList>
    </citation>
    <scope>NUCLEOTIDE SEQUENCE [LARGE SCALE GENOMIC DNA]</scope>
</reference>
<organism evidence="2 3">
    <name type="scientific">Candidatus Woykebacteria bacterium RBG_19FT_COMBO_43_10</name>
    <dbReference type="NCBI Taxonomy" id="1802598"/>
    <lineage>
        <taxon>Bacteria</taxon>
        <taxon>Candidatus Woykeibacteriota</taxon>
    </lineage>
</organism>
<dbReference type="InterPro" id="IPR007813">
    <property type="entry name" value="PilN"/>
</dbReference>
<name>A0A1G1WKY0_9BACT</name>
<evidence type="ECO:0000256" key="1">
    <source>
        <dbReference type="SAM" id="Phobius"/>
    </source>
</evidence>
<keyword evidence="1" id="KW-0812">Transmembrane</keyword>
<keyword evidence="1" id="KW-1133">Transmembrane helix</keyword>
<dbReference type="InterPro" id="IPR052534">
    <property type="entry name" value="Extracell_DNA_Util/SecSys_Comp"/>
</dbReference>
<evidence type="ECO:0008006" key="4">
    <source>
        <dbReference type="Google" id="ProtNLM"/>
    </source>
</evidence>
<evidence type="ECO:0000313" key="2">
    <source>
        <dbReference type="EMBL" id="OGY27877.1"/>
    </source>
</evidence>
<dbReference type="Pfam" id="PF05137">
    <property type="entry name" value="PilN"/>
    <property type="match status" value="1"/>
</dbReference>
<feature type="transmembrane region" description="Helical" evidence="1">
    <location>
        <begin position="32"/>
        <end position="56"/>
    </location>
</feature>
<dbReference type="EMBL" id="MHCU01000019">
    <property type="protein sequence ID" value="OGY27877.1"/>
    <property type="molecule type" value="Genomic_DNA"/>
</dbReference>
<comment type="caution">
    <text evidence="2">The sequence shown here is derived from an EMBL/GenBank/DDBJ whole genome shotgun (WGS) entry which is preliminary data.</text>
</comment>
<accession>A0A1G1WKY0</accession>
<proteinExistence type="predicted"/>
<dbReference type="AlphaFoldDB" id="A0A1G1WKY0"/>
<dbReference type="PANTHER" id="PTHR40278">
    <property type="entry name" value="DNA UTILIZATION PROTEIN HOFN"/>
    <property type="match status" value="1"/>
</dbReference>
<evidence type="ECO:0000313" key="3">
    <source>
        <dbReference type="Proteomes" id="UP000176645"/>
    </source>
</evidence>
<sequence length="195" mass="21630">MNLPSIFKKSKDKNINLLTEDEATSLSIKRNVLIILSIPLLVLIFLLIVFAALFLFEQSEVGRGREIAGKIAEKEMQWQGFSDSASSIKHIKTALDTHKDQTKQNKEIIDSATSIRSVIPNTVTLQKMDIKEGGEAAIDGTAADPRAIFQLLTLLNNKSDVFTDVSLQSIGFSSGDNQRKKNLYNFSVGFKIKVE</sequence>
<gene>
    <name evidence="2" type="ORF">A2Z42_02230</name>
</gene>
<dbReference type="Proteomes" id="UP000176645">
    <property type="component" value="Unassembled WGS sequence"/>
</dbReference>
<protein>
    <recommendedName>
        <fullName evidence="4">PilN domain-containing protein</fullName>
    </recommendedName>
</protein>
<dbReference type="PANTHER" id="PTHR40278:SF1">
    <property type="entry name" value="DNA UTILIZATION PROTEIN HOFN"/>
    <property type="match status" value="1"/>
</dbReference>